<evidence type="ECO:0000256" key="6">
    <source>
        <dbReference type="ARBA" id="ARBA00022989"/>
    </source>
</evidence>
<proteinExistence type="predicted"/>
<feature type="transmembrane region" description="Helical" evidence="9">
    <location>
        <begin position="133"/>
        <end position="153"/>
    </location>
</feature>
<name>A0A2G0CCV9_9BACT</name>
<dbReference type="EMBL" id="PDLO01000006">
    <property type="protein sequence ID" value="PHK97792.1"/>
    <property type="molecule type" value="Genomic_DNA"/>
</dbReference>
<keyword evidence="2" id="KW-0813">Transport</keyword>
<feature type="domain" description="RCK N-terminal" evidence="11">
    <location>
        <begin position="420"/>
        <end position="508"/>
    </location>
</feature>
<organism evidence="12 13">
    <name type="scientific">Neolewinella marina</name>
    <dbReference type="NCBI Taxonomy" id="438751"/>
    <lineage>
        <taxon>Bacteria</taxon>
        <taxon>Pseudomonadati</taxon>
        <taxon>Bacteroidota</taxon>
        <taxon>Saprospiria</taxon>
        <taxon>Saprospirales</taxon>
        <taxon>Lewinellaceae</taxon>
        <taxon>Neolewinella</taxon>
    </lineage>
</organism>
<feature type="transmembrane region" description="Helical" evidence="9">
    <location>
        <begin position="320"/>
        <end position="338"/>
    </location>
</feature>
<evidence type="ECO:0000259" key="11">
    <source>
        <dbReference type="Pfam" id="PF02254"/>
    </source>
</evidence>
<dbReference type="InterPro" id="IPR038770">
    <property type="entry name" value="Na+/solute_symporter_sf"/>
</dbReference>
<dbReference type="PANTHER" id="PTHR32507">
    <property type="entry name" value="NA(+)/H(+) ANTIPORTER 1"/>
    <property type="match status" value="1"/>
</dbReference>
<evidence type="ECO:0000313" key="12">
    <source>
        <dbReference type="EMBL" id="PHK97792.1"/>
    </source>
</evidence>
<dbReference type="InterPro" id="IPR006153">
    <property type="entry name" value="Cation/H_exchanger_TM"/>
</dbReference>
<dbReference type="RefSeq" id="WP_099107066.1">
    <property type="nucleotide sequence ID" value="NZ_JAATJF010000003.1"/>
</dbReference>
<keyword evidence="13" id="KW-1185">Reference proteome</keyword>
<dbReference type="OrthoDB" id="570124at2"/>
<feature type="transmembrane region" description="Helical" evidence="9">
    <location>
        <begin position="25"/>
        <end position="45"/>
    </location>
</feature>
<dbReference type="GO" id="GO:1902600">
    <property type="term" value="P:proton transmembrane transport"/>
    <property type="evidence" value="ECO:0007669"/>
    <property type="project" value="InterPro"/>
</dbReference>
<feature type="transmembrane region" description="Helical" evidence="9">
    <location>
        <begin position="235"/>
        <end position="252"/>
    </location>
</feature>
<dbReference type="InterPro" id="IPR003148">
    <property type="entry name" value="RCK_N"/>
</dbReference>
<keyword evidence="5 9" id="KW-0812">Transmembrane</keyword>
<dbReference type="AlphaFoldDB" id="A0A2G0CCV9"/>
<keyword evidence="4" id="KW-1003">Cell membrane</keyword>
<feature type="transmembrane region" description="Helical" evidence="9">
    <location>
        <begin position="73"/>
        <end position="92"/>
    </location>
</feature>
<dbReference type="GO" id="GO:0015297">
    <property type="term" value="F:antiporter activity"/>
    <property type="evidence" value="ECO:0007669"/>
    <property type="project" value="UniProtKB-KW"/>
</dbReference>
<dbReference type="Gene3D" id="1.20.1530.20">
    <property type="match status" value="1"/>
</dbReference>
<dbReference type="Pfam" id="PF00999">
    <property type="entry name" value="Na_H_Exchanger"/>
    <property type="match status" value="1"/>
</dbReference>
<evidence type="ECO:0000256" key="2">
    <source>
        <dbReference type="ARBA" id="ARBA00022448"/>
    </source>
</evidence>
<feature type="transmembrane region" description="Helical" evidence="9">
    <location>
        <begin position="165"/>
        <end position="185"/>
    </location>
</feature>
<feature type="transmembrane region" description="Helical" evidence="9">
    <location>
        <begin position="104"/>
        <end position="127"/>
    </location>
</feature>
<feature type="transmembrane region" description="Helical" evidence="9">
    <location>
        <begin position="383"/>
        <end position="407"/>
    </location>
</feature>
<evidence type="ECO:0000259" key="10">
    <source>
        <dbReference type="Pfam" id="PF00999"/>
    </source>
</evidence>
<feature type="transmembrane region" description="Helical" evidence="9">
    <location>
        <begin position="258"/>
        <end position="276"/>
    </location>
</feature>
<sequence>MEELAGIIILGIFAQWLAWRVKIPAILPLIVIGLLVGPLSTLFTADGSKLISPIFEVAGEDAVGRGLFPGESLFYFVSLAIGVILFEGGLTLQFREVRETQRSILRLISVGSLITFVGAGLAAHYIMDLGWSISFLFAALIIVTGPTVIAPILQNIPLNRNVSTVLKWEGILIDPLGALVAVLVFEFISSTDHGFGFTTEALRTFVQIVIYGGTLGFLAGYGLFHIIKRELVPHYLLNVFILAYVLFIFVLSDQLAHESGLLAVVVMGLVLANKDVPRIKEILSFKESLSVLLISILFILLAANMNMAELRLLTEDWRPLALFGCVILVLRPLSVFISTARGNLSTNEKLFISWVGPRGIVAAGIASLFGLKLAADGVPGAEYITPLVFMIVLGTVLINATTARLVARLLNVIQDTSSGVLVLGANDFAITISEYLKEQGREVFLVDSNSSNIRRAREKGLRGIVGNIYNSDLSDEYDLLDVGYMLALTGSNDVNDYAIHRYEDIFGERGAYRLITADEMKESGATAEDEHIFSHTDDFINLSEAHRESAVIHEHKLYSQRELLDLLLIAAEEKYSIPLFIKAPDGGLTVIPYDPETLDVDDGEYHLVYLGVKLPDVKSSRPRVTEEQGKL</sequence>
<keyword evidence="6 9" id="KW-1133">Transmembrane helix</keyword>
<evidence type="ECO:0000256" key="5">
    <source>
        <dbReference type="ARBA" id="ARBA00022692"/>
    </source>
</evidence>
<dbReference type="Pfam" id="PF02254">
    <property type="entry name" value="TrkA_N"/>
    <property type="match status" value="1"/>
</dbReference>
<dbReference type="PANTHER" id="PTHR32507:SF0">
    <property type="entry name" value="NA(+)_H(+) ANTIPORTER 2-RELATED"/>
    <property type="match status" value="1"/>
</dbReference>
<dbReference type="Gene3D" id="3.40.50.720">
    <property type="entry name" value="NAD(P)-binding Rossmann-like Domain"/>
    <property type="match status" value="1"/>
</dbReference>
<evidence type="ECO:0000256" key="7">
    <source>
        <dbReference type="ARBA" id="ARBA00023065"/>
    </source>
</evidence>
<keyword evidence="8 9" id="KW-0472">Membrane</keyword>
<keyword evidence="7" id="KW-0406">Ion transport</keyword>
<feature type="transmembrane region" description="Helical" evidence="9">
    <location>
        <begin position="350"/>
        <end position="371"/>
    </location>
</feature>
<comment type="subcellular location">
    <subcellularLocation>
        <location evidence="1">Cell membrane</location>
        <topology evidence="1">Multi-pass membrane protein</topology>
    </subcellularLocation>
</comment>
<evidence type="ECO:0000256" key="4">
    <source>
        <dbReference type="ARBA" id="ARBA00022475"/>
    </source>
</evidence>
<dbReference type="GO" id="GO:0005886">
    <property type="term" value="C:plasma membrane"/>
    <property type="evidence" value="ECO:0007669"/>
    <property type="project" value="UniProtKB-SubCell"/>
</dbReference>
<feature type="domain" description="Cation/H+ exchanger transmembrane" evidence="10">
    <location>
        <begin position="12"/>
        <end position="405"/>
    </location>
</feature>
<feature type="transmembrane region" description="Helical" evidence="9">
    <location>
        <begin position="288"/>
        <end position="308"/>
    </location>
</feature>
<comment type="caution">
    <text evidence="12">The sequence shown here is derived from an EMBL/GenBank/DDBJ whole genome shotgun (WGS) entry which is preliminary data.</text>
</comment>
<gene>
    <name evidence="12" type="ORF">CGL56_13320</name>
</gene>
<protein>
    <submittedName>
        <fullName evidence="12">Cell shape-determining protein</fullName>
    </submittedName>
</protein>
<evidence type="ECO:0000256" key="8">
    <source>
        <dbReference type="ARBA" id="ARBA00023136"/>
    </source>
</evidence>
<feature type="transmembrane region" description="Helical" evidence="9">
    <location>
        <begin position="205"/>
        <end position="223"/>
    </location>
</feature>
<evidence type="ECO:0000256" key="3">
    <source>
        <dbReference type="ARBA" id="ARBA00022449"/>
    </source>
</evidence>
<dbReference type="Proteomes" id="UP000226437">
    <property type="component" value="Unassembled WGS sequence"/>
</dbReference>
<evidence type="ECO:0000313" key="13">
    <source>
        <dbReference type="Proteomes" id="UP000226437"/>
    </source>
</evidence>
<evidence type="ECO:0000256" key="1">
    <source>
        <dbReference type="ARBA" id="ARBA00004651"/>
    </source>
</evidence>
<dbReference type="GO" id="GO:0006813">
    <property type="term" value="P:potassium ion transport"/>
    <property type="evidence" value="ECO:0007669"/>
    <property type="project" value="InterPro"/>
</dbReference>
<reference evidence="12 13" key="1">
    <citation type="submission" date="2017-10" db="EMBL/GenBank/DDBJ databases">
        <title>The draft genome sequence of Lewinella marina KCTC 32374.</title>
        <authorList>
            <person name="Wang K."/>
        </authorList>
    </citation>
    <scope>NUCLEOTIDE SEQUENCE [LARGE SCALE GENOMIC DNA]</scope>
    <source>
        <strain evidence="12 13">MKG-38</strain>
    </source>
</reference>
<keyword evidence="3" id="KW-0050">Antiport</keyword>
<dbReference type="SUPFAM" id="SSF51735">
    <property type="entry name" value="NAD(P)-binding Rossmann-fold domains"/>
    <property type="match status" value="1"/>
</dbReference>
<dbReference type="InterPro" id="IPR036291">
    <property type="entry name" value="NAD(P)-bd_dom_sf"/>
</dbReference>
<evidence type="ECO:0000256" key="9">
    <source>
        <dbReference type="SAM" id="Phobius"/>
    </source>
</evidence>
<accession>A0A2G0CCV9</accession>